<dbReference type="EMBL" id="JABDTM020021049">
    <property type="protein sequence ID" value="KAH0816722.1"/>
    <property type="molecule type" value="Genomic_DNA"/>
</dbReference>
<dbReference type="AlphaFoldDB" id="A0A8J6HLQ6"/>
<gene>
    <name evidence="1" type="ORF">GEV33_006069</name>
</gene>
<name>A0A8J6HLQ6_TENMO</name>
<dbReference type="Proteomes" id="UP000719412">
    <property type="component" value="Unassembled WGS sequence"/>
</dbReference>
<evidence type="ECO:0000313" key="1">
    <source>
        <dbReference type="EMBL" id="KAH0816722.1"/>
    </source>
</evidence>
<proteinExistence type="predicted"/>
<sequence length="221" mass="25016">MDKRLLIKLAKARKDVREKLRGLTSEIASSQEMFETRFRPLTEPIKNLISEIKQEKPVVKKEEISIKKSPAVTSTPNYLSSSTPRSKLRQPSFLETEEISKHIPDEEIEPSVVEPSLSEIQRDIDKLSDTQAFRQVVGISRSIGGGNYQGQVVGEIIKVKWWGYQGQLVGEIIKVKWWGYLGQVVGISRPSGGDIKVRGRGLEVKVKKKWWGVRALSNSLY</sequence>
<reference evidence="1" key="2">
    <citation type="submission" date="2021-08" db="EMBL/GenBank/DDBJ databases">
        <authorList>
            <person name="Eriksson T."/>
        </authorList>
    </citation>
    <scope>NUCLEOTIDE SEQUENCE</scope>
    <source>
        <strain evidence="1">Stoneville</strain>
        <tissue evidence="1">Whole head</tissue>
    </source>
</reference>
<organism evidence="1 2">
    <name type="scientific">Tenebrio molitor</name>
    <name type="common">Yellow mealworm beetle</name>
    <dbReference type="NCBI Taxonomy" id="7067"/>
    <lineage>
        <taxon>Eukaryota</taxon>
        <taxon>Metazoa</taxon>
        <taxon>Ecdysozoa</taxon>
        <taxon>Arthropoda</taxon>
        <taxon>Hexapoda</taxon>
        <taxon>Insecta</taxon>
        <taxon>Pterygota</taxon>
        <taxon>Neoptera</taxon>
        <taxon>Endopterygota</taxon>
        <taxon>Coleoptera</taxon>
        <taxon>Polyphaga</taxon>
        <taxon>Cucujiformia</taxon>
        <taxon>Tenebrionidae</taxon>
        <taxon>Tenebrio</taxon>
    </lineage>
</organism>
<evidence type="ECO:0000313" key="2">
    <source>
        <dbReference type="Proteomes" id="UP000719412"/>
    </source>
</evidence>
<comment type="caution">
    <text evidence="1">The sequence shown here is derived from an EMBL/GenBank/DDBJ whole genome shotgun (WGS) entry which is preliminary data.</text>
</comment>
<keyword evidence="2" id="KW-1185">Reference proteome</keyword>
<protein>
    <submittedName>
        <fullName evidence="1">Uncharacterized protein</fullName>
    </submittedName>
</protein>
<accession>A0A8J6HLQ6</accession>
<reference evidence="1" key="1">
    <citation type="journal article" date="2020" name="J Insects Food Feed">
        <title>The yellow mealworm (Tenebrio molitor) genome: a resource for the emerging insects as food and feed industry.</title>
        <authorList>
            <person name="Eriksson T."/>
            <person name="Andere A."/>
            <person name="Kelstrup H."/>
            <person name="Emery V."/>
            <person name="Picard C."/>
        </authorList>
    </citation>
    <scope>NUCLEOTIDE SEQUENCE</scope>
    <source>
        <strain evidence="1">Stoneville</strain>
        <tissue evidence="1">Whole head</tissue>
    </source>
</reference>